<feature type="compositionally biased region" description="Low complexity" evidence="1">
    <location>
        <begin position="227"/>
        <end position="236"/>
    </location>
</feature>
<feature type="compositionally biased region" description="Basic residues" evidence="1">
    <location>
        <begin position="213"/>
        <end position="223"/>
    </location>
</feature>
<name>A0A811Z018_NYCPR</name>
<feature type="compositionally biased region" description="Basic residues" evidence="1">
    <location>
        <begin position="133"/>
        <end position="153"/>
    </location>
</feature>
<feature type="compositionally biased region" description="Basic residues" evidence="1">
    <location>
        <begin position="243"/>
        <end position="254"/>
    </location>
</feature>
<feature type="compositionally biased region" description="Basic and acidic residues" evidence="1">
    <location>
        <begin position="332"/>
        <end position="344"/>
    </location>
</feature>
<feature type="compositionally biased region" description="Pro residues" evidence="1">
    <location>
        <begin position="172"/>
        <end position="181"/>
    </location>
</feature>
<accession>A0A811Z018</accession>
<feature type="compositionally biased region" description="Low complexity" evidence="1">
    <location>
        <begin position="199"/>
        <end position="212"/>
    </location>
</feature>
<feature type="compositionally biased region" description="Pro residues" evidence="1">
    <location>
        <begin position="260"/>
        <end position="278"/>
    </location>
</feature>
<protein>
    <submittedName>
        <fullName evidence="2">(raccoon dog) hypothetical protein</fullName>
    </submittedName>
</protein>
<feature type="region of interest" description="Disordered" evidence="1">
    <location>
        <begin position="1"/>
        <end position="371"/>
    </location>
</feature>
<evidence type="ECO:0000313" key="2">
    <source>
        <dbReference type="EMBL" id="CAD7680062.1"/>
    </source>
</evidence>
<dbReference type="AlphaFoldDB" id="A0A811Z018"/>
<evidence type="ECO:0000313" key="3">
    <source>
        <dbReference type="Proteomes" id="UP000645828"/>
    </source>
</evidence>
<dbReference type="EMBL" id="CAJHUB010000746">
    <property type="protein sequence ID" value="CAD7680062.1"/>
    <property type="molecule type" value="Genomic_DNA"/>
</dbReference>
<gene>
    <name evidence="2" type="ORF">NYPRO_LOCUS12861</name>
</gene>
<proteinExistence type="predicted"/>
<evidence type="ECO:0000256" key="1">
    <source>
        <dbReference type="SAM" id="MobiDB-lite"/>
    </source>
</evidence>
<dbReference type="Proteomes" id="UP000645828">
    <property type="component" value="Unassembled WGS sequence"/>
</dbReference>
<organism evidence="2 3">
    <name type="scientific">Nyctereutes procyonoides</name>
    <name type="common">Raccoon dog</name>
    <name type="synonym">Canis procyonoides</name>
    <dbReference type="NCBI Taxonomy" id="34880"/>
    <lineage>
        <taxon>Eukaryota</taxon>
        <taxon>Metazoa</taxon>
        <taxon>Chordata</taxon>
        <taxon>Craniata</taxon>
        <taxon>Vertebrata</taxon>
        <taxon>Euteleostomi</taxon>
        <taxon>Mammalia</taxon>
        <taxon>Eutheria</taxon>
        <taxon>Laurasiatheria</taxon>
        <taxon>Carnivora</taxon>
        <taxon>Caniformia</taxon>
        <taxon>Canidae</taxon>
        <taxon>Nyctereutes</taxon>
    </lineage>
</organism>
<feature type="compositionally biased region" description="Low complexity" evidence="1">
    <location>
        <begin position="156"/>
        <end position="171"/>
    </location>
</feature>
<feature type="compositionally biased region" description="Low complexity" evidence="1">
    <location>
        <begin position="111"/>
        <end position="132"/>
    </location>
</feature>
<comment type="caution">
    <text evidence="2">The sequence shown here is derived from an EMBL/GenBank/DDBJ whole genome shotgun (WGS) entry which is preliminary data.</text>
</comment>
<feature type="compositionally biased region" description="Pro residues" evidence="1">
    <location>
        <begin position="81"/>
        <end position="95"/>
    </location>
</feature>
<reference evidence="2" key="1">
    <citation type="submission" date="2020-12" db="EMBL/GenBank/DDBJ databases">
        <authorList>
            <consortium name="Molecular Ecology Group"/>
        </authorList>
    </citation>
    <scope>NUCLEOTIDE SEQUENCE</scope>
    <source>
        <strain evidence="2">TBG_1078</strain>
    </source>
</reference>
<sequence length="371" mass="39149">MTTDALNFRELAFRQTSSRRPPRPPAPRSLQSPASHLHRLAPSRGSQGPQRAPTRVEAAREPPPVRPLQPGQTSGGRLAIPPSPPRAAAPPPRPQHGPSGSKLRARRPEARTGAGPLPARAPGARDAALLASRPRRPRRCRPARTGTRGRRCLTFRSLPLALAAPRPRAGVPGPPRPPRPPDGSGGRSSGAARRGRNFAPGRPRLAAPAGGRQKLRRRRRPRGQGRGSARLASRGPRGPRGPRAPRRACRRRRTLAGPRAAPPPPGPACPCPLPPPGWPAALGTERSPRMESSEALPLSPTPPARLTPFPRRMTGQGGRGGAGSSRGRSHSRLCDSENLGEDRPPPPAPPGTKSPPLGSSPALCVAATTKR</sequence>
<feature type="compositionally biased region" description="Gly residues" evidence="1">
    <location>
        <begin position="315"/>
        <end position="324"/>
    </location>
</feature>
<keyword evidence="3" id="KW-1185">Reference proteome</keyword>